<name>A0ABW5DAJ8_9BACT</name>
<evidence type="ECO:0000256" key="5">
    <source>
        <dbReference type="SAM" id="SignalP"/>
    </source>
</evidence>
<dbReference type="InterPro" id="IPR000917">
    <property type="entry name" value="Sulfatase_N"/>
</dbReference>
<dbReference type="RefSeq" id="WP_386820812.1">
    <property type="nucleotide sequence ID" value="NZ_JBHUIT010000031.1"/>
</dbReference>
<feature type="signal peptide" evidence="5">
    <location>
        <begin position="1"/>
        <end position="22"/>
    </location>
</feature>
<dbReference type="Gene3D" id="3.30.1120.10">
    <property type="match status" value="1"/>
</dbReference>
<dbReference type="InterPro" id="IPR024607">
    <property type="entry name" value="Sulfatase_CS"/>
</dbReference>
<dbReference type="Proteomes" id="UP001597375">
    <property type="component" value="Unassembled WGS sequence"/>
</dbReference>
<evidence type="ECO:0000313" key="7">
    <source>
        <dbReference type="EMBL" id="MFD2257508.1"/>
    </source>
</evidence>
<comment type="similarity">
    <text evidence="1">Belongs to the sulfatase family.</text>
</comment>
<dbReference type="CDD" id="cd16143">
    <property type="entry name" value="ARS_like"/>
    <property type="match status" value="1"/>
</dbReference>
<comment type="caution">
    <text evidence="7">The sequence shown here is derived from an EMBL/GenBank/DDBJ whole genome shotgun (WGS) entry which is preliminary data.</text>
</comment>
<dbReference type="Pfam" id="PF00884">
    <property type="entry name" value="Sulfatase"/>
    <property type="match status" value="1"/>
</dbReference>
<evidence type="ECO:0000256" key="1">
    <source>
        <dbReference type="ARBA" id="ARBA00008779"/>
    </source>
</evidence>
<feature type="chain" id="PRO_5046401235" evidence="5">
    <location>
        <begin position="23"/>
        <end position="502"/>
    </location>
</feature>
<gene>
    <name evidence="7" type="ORF">ACFSSA_12570</name>
</gene>
<dbReference type="PROSITE" id="PS00523">
    <property type="entry name" value="SULFATASE_1"/>
    <property type="match status" value="1"/>
</dbReference>
<evidence type="ECO:0000256" key="2">
    <source>
        <dbReference type="ARBA" id="ARBA00022723"/>
    </source>
</evidence>
<keyword evidence="8" id="KW-1185">Reference proteome</keyword>
<keyword evidence="3" id="KW-0378">Hydrolase</keyword>
<reference evidence="8" key="1">
    <citation type="journal article" date="2019" name="Int. J. Syst. Evol. Microbiol.">
        <title>The Global Catalogue of Microorganisms (GCM) 10K type strain sequencing project: providing services to taxonomists for standard genome sequencing and annotation.</title>
        <authorList>
            <consortium name="The Broad Institute Genomics Platform"/>
            <consortium name="The Broad Institute Genome Sequencing Center for Infectious Disease"/>
            <person name="Wu L."/>
            <person name="Ma J."/>
        </authorList>
    </citation>
    <scope>NUCLEOTIDE SEQUENCE [LARGE SCALE GENOMIC DNA]</scope>
    <source>
        <strain evidence="8">CGMCC 4.7106</strain>
    </source>
</reference>
<evidence type="ECO:0000259" key="6">
    <source>
        <dbReference type="Pfam" id="PF00884"/>
    </source>
</evidence>
<evidence type="ECO:0000256" key="3">
    <source>
        <dbReference type="ARBA" id="ARBA00022801"/>
    </source>
</evidence>
<dbReference type="EMBL" id="JBHUIT010000031">
    <property type="protein sequence ID" value="MFD2257508.1"/>
    <property type="molecule type" value="Genomic_DNA"/>
</dbReference>
<dbReference type="InterPro" id="IPR017850">
    <property type="entry name" value="Alkaline_phosphatase_core_sf"/>
</dbReference>
<dbReference type="PANTHER" id="PTHR42693">
    <property type="entry name" value="ARYLSULFATASE FAMILY MEMBER"/>
    <property type="match status" value="1"/>
</dbReference>
<keyword evidence="4" id="KW-0106">Calcium</keyword>
<evidence type="ECO:0000313" key="8">
    <source>
        <dbReference type="Proteomes" id="UP001597375"/>
    </source>
</evidence>
<keyword evidence="2" id="KW-0479">Metal-binding</keyword>
<feature type="domain" description="Sulfatase N-terminal" evidence="6">
    <location>
        <begin position="27"/>
        <end position="378"/>
    </location>
</feature>
<organism evidence="7 8">
    <name type="scientific">Luteolibacter algae</name>
    <dbReference type="NCBI Taxonomy" id="454151"/>
    <lineage>
        <taxon>Bacteria</taxon>
        <taxon>Pseudomonadati</taxon>
        <taxon>Verrucomicrobiota</taxon>
        <taxon>Verrucomicrobiia</taxon>
        <taxon>Verrucomicrobiales</taxon>
        <taxon>Verrucomicrobiaceae</taxon>
        <taxon>Luteolibacter</taxon>
    </lineage>
</organism>
<accession>A0ABW5DAJ8</accession>
<dbReference type="SUPFAM" id="SSF53649">
    <property type="entry name" value="Alkaline phosphatase-like"/>
    <property type="match status" value="1"/>
</dbReference>
<keyword evidence="5" id="KW-0732">Signal</keyword>
<protein>
    <submittedName>
        <fullName evidence="7">Arylsulfatase</fullName>
    </submittedName>
</protein>
<dbReference type="InterPro" id="IPR050738">
    <property type="entry name" value="Sulfatase"/>
</dbReference>
<evidence type="ECO:0000256" key="4">
    <source>
        <dbReference type="ARBA" id="ARBA00022837"/>
    </source>
</evidence>
<sequence length="502" mass="54887">MKIPLRAVSFAVLFISSASLWAKSQKPNIVLIMADDIGQGDISCYWDGNSKKKFSVDTPNIDKLAADGMRFTDAHAPASLCAPTRFSMLTGNYSYRNYRSFGVWTPDSDSGIDPKFTTSARIAKAGGYHTAFFGKWGLGSSMQSRKKPSPELSEGALHFGFDYAFELPQGIQNTPFAFYENQKWVPLQEDSTLKHLEVGQIRYPDDKKGKTYEGLGDSHWDPSLAGPMLANKAVSYIDRQTSEHADEPFFIYYCSQAVHLPHSPPAELDGVKIAGVTGSNLTDMVLELDVQVGMIINALKKAGVYENTLFMFTSDNGGLSASPTHDSSNGLSGKKGSISEGGHRVPFIAVWPGVIEPNSVSDTSIVGLDTVATIASLAEQEVDRSKVIDSLNLVPIFKSEKPEQQHAYLMHQSSGGPTFALREGPWKLIMGKKLKKGEKKSGKDAPLEELDFTPLALFNLDSNLAEEESGNLLGNPEQAERIKRMQAKYIELRKTGATTLGK</sequence>
<proteinExistence type="inferred from homology"/>
<dbReference type="Gene3D" id="3.40.720.10">
    <property type="entry name" value="Alkaline Phosphatase, subunit A"/>
    <property type="match status" value="1"/>
</dbReference>
<dbReference type="PANTHER" id="PTHR42693:SF53">
    <property type="entry name" value="ENDO-4-O-SULFATASE"/>
    <property type="match status" value="1"/>
</dbReference>